<evidence type="ECO:0000259" key="4">
    <source>
        <dbReference type="PROSITE" id="PS50043"/>
    </source>
</evidence>
<gene>
    <name evidence="5" type="ORF">CLV40_13151</name>
</gene>
<sequence>MNTTDTACLRAVAAPVESAHARRLTVVRSEPARVRVGVRATDPLTAVGVAESLAGRREVLVLPEARIADAEVFVVAAERAPAEAVSLVRATADAYPRPQVLVTGGLAPGDLLTVVGCRVVVVLPRAAATSDRLVGGIRDAAAGRGALPPHQLGELLRQVGAAQREAPRGMGASRLHARELDVVRLLADGHDTPGIAVRLRYSERTVKNIIHAMSVRLRLRNRAHAVAYAIRVGVV</sequence>
<dbReference type="GO" id="GO:0003677">
    <property type="term" value="F:DNA binding"/>
    <property type="evidence" value="ECO:0007669"/>
    <property type="project" value="UniProtKB-KW"/>
</dbReference>
<keyword evidence="6" id="KW-1185">Reference proteome</keyword>
<dbReference type="Pfam" id="PF00196">
    <property type="entry name" value="GerE"/>
    <property type="match status" value="1"/>
</dbReference>
<evidence type="ECO:0000313" key="6">
    <source>
        <dbReference type="Proteomes" id="UP000239203"/>
    </source>
</evidence>
<evidence type="ECO:0000256" key="1">
    <source>
        <dbReference type="ARBA" id="ARBA00023015"/>
    </source>
</evidence>
<dbReference type="PANTHER" id="PTHR43214:SF24">
    <property type="entry name" value="TRANSCRIPTIONAL REGULATORY PROTEIN NARL-RELATED"/>
    <property type="match status" value="1"/>
</dbReference>
<evidence type="ECO:0000256" key="2">
    <source>
        <dbReference type="ARBA" id="ARBA00023125"/>
    </source>
</evidence>
<dbReference type="PROSITE" id="PS50043">
    <property type="entry name" value="HTH_LUXR_2"/>
    <property type="match status" value="1"/>
</dbReference>
<accession>A0A2S6GD99</accession>
<dbReference type="GO" id="GO:0006355">
    <property type="term" value="P:regulation of DNA-templated transcription"/>
    <property type="evidence" value="ECO:0007669"/>
    <property type="project" value="InterPro"/>
</dbReference>
<dbReference type="AlphaFoldDB" id="A0A2S6GD99"/>
<evidence type="ECO:0000313" key="5">
    <source>
        <dbReference type="EMBL" id="PPK63182.1"/>
    </source>
</evidence>
<dbReference type="SUPFAM" id="SSF46894">
    <property type="entry name" value="C-terminal effector domain of the bipartite response regulators"/>
    <property type="match status" value="1"/>
</dbReference>
<reference evidence="5 6" key="1">
    <citation type="submission" date="2018-02" db="EMBL/GenBank/DDBJ databases">
        <title>Genomic Encyclopedia of Archaeal and Bacterial Type Strains, Phase II (KMG-II): from individual species to whole genera.</title>
        <authorList>
            <person name="Goeker M."/>
        </authorList>
    </citation>
    <scope>NUCLEOTIDE SEQUENCE [LARGE SCALE GENOMIC DNA]</scope>
    <source>
        <strain evidence="5 6">YU 961-1</strain>
    </source>
</reference>
<dbReference type="InterPro" id="IPR036388">
    <property type="entry name" value="WH-like_DNA-bd_sf"/>
</dbReference>
<keyword evidence="2 5" id="KW-0238">DNA-binding</keyword>
<proteinExistence type="predicted"/>
<name>A0A2S6GD99_9PSEU</name>
<protein>
    <submittedName>
        <fullName evidence="5">DNA-binding NarL/FixJ family response regulator</fullName>
    </submittedName>
</protein>
<keyword evidence="3" id="KW-0804">Transcription</keyword>
<dbReference type="InterPro" id="IPR016032">
    <property type="entry name" value="Sig_transdc_resp-reg_C-effctor"/>
</dbReference>
<dbReference type="EMBL" id="PTIX01000031">
    <property type="protein sequence ID" value="PPK63182.1"/>
    <property type="molecule type" value="Genomic_DNA"/>
</dbReference>
<comment type="caution">
    <text evidence="5">The sequence shown here is derived from an EMBL/GenBank/DDBJ whole genome shotgun (WGS) entry which is preliminary data.</text>
</comment>
<dbReference type="InterPro" id="IPR000792">
    <property type="entry name" value="Tscrpt_reg_LuxR_C"/>
</dbReference>
<dbReference type="SMART" id="SM00421">
    <property type="entry name" value="HTH_LUXR"/>
    <property type="match status" value="1"/>
</dbReference>
<dbReference type="RefSeq" id="WP_245931730.1">
    <property type="nucleotide sequence ID" value="NZ_CP154825.1"/>
</dbReference>
<dbReference type="Proteomes" id="UP000239203">
    <property type="component" value="Unassembled WGS sequence"/>
</dbReference>
<keyword evidence="1" id="KW-0805">Transcription regulation</keyword>
<dbReference type="PANTHER" id="PTHR43214">
    <property type="entry name" value="TWO-COMPONENT RESPONSE REGULATOR"/>
    <property type="match status" value="1"/>
</dbReference>
<organism evidence="5 6">
    <name type="scientific">Actinokineospora auranticolor</name>
    <dbReference type="NCBI Taxonomy" id="155976"/>
    <lineage>
        <taxon>Bacteria</taxon>
        <taxon>Bacillati</taxon>
        <taxon>Actinomycetota</taxon>
        <taxon>Actinomycetes</taxon>
        <taxon>Pseudonocardiales</taxon>
        <taxon>Pseudonocardiaceae</taxon>
        <taxon>Actinokineospora</taxon>
    </lineage>
</organism>
<evidence type="ECO:0000256" key="3">
    <source>
        <dbReference type="ARBA" id="ARBA00023163"/>
    </source>
</evidence>
<dbReference type="InterPro" id="IPR039420">
    <property type="entry name" value="WalR-like"/>
</dbReference>
<dbReference type="Gene3D" id="1.10.10.10">
    <property type="entry name" value="Winged helix-like DNA-binding domain superfamily/Winged helix DNA-binding domain"/>
    <property type="match status" value="1"/>
</dbReference>
<dbReference type="PROSITE" id="PS00622">
    <property type="entry name" value="HTH_LUXR_1"/>
    <property type="match status" value="1"/>
</dbReference>
<dbReference type="CDD" id="cd06170">
    <property type="entry name" value="LuxR_C_like"/>
    <property type="match status" value="1"/>
</dbReference>
<feature type="domain" description="HTH luxR-type" evidence="4">
    <location>
        <begin position="168"/>
        <end position="233"/>
    </location>
</feature>